<sequence>MKVKQLLFGGLLFAAFSTVAIQSQAQVEIGVRAGLNLNNVSYKDGGGDKWDTKINPGFHAGVTFDIPVADEFYVQPGALFSVKGFKTTRSTDFLDYEGETRWNASYIEVPINFLYKPELGSGKLLLGAGPYVAYGIGGKAKFDDNISWEGGGASNSDEVKLQFVNDYNDGDDDKYSYAKPFDAGANLLVGYEFSNKFSAQLNAQLGLANIEPKDDGEKPDAKFRNVGFGVSLGYKF</sequence>
<reference evidence="3 4" key="1">
    <citation type="submission" date="2022-02" db="EMBL/GenBank/DDBJ databases">
        <authorList>
            <person name="Min J."/>
        </authorList>
    </citation>
    <scope>NUCLEOTIDE SEQUENCE [LARGE SCALE GENOMIC DNA]</scope>
    <source>
        <strain evidence="3 4">GR10-1</strain>
    </source>
</reference>
<feature type="chain" id="PRO_5046584281" evidence="1">
    <location>
        <begin position="26"/>
        <end position="236"/>
    </location>
</feature>
<feature type="domain" description="Outer membrane protein beta-barrel" evidence="2">
    <location>
        <begin position="23"/>
        <end position="210"/>
    </location>
</feature>
<evidence type="ECO:0000259" key="2">
    <source>
        <dbReference type="Pfam" id="PF13568"/>
    </source>
</evidence>
<accession>A0ABS9SG10</accession>
<dbReference type="Proteomes" id="UP001202248">
    <property type="component" value="Unassembled WGS sequence"/>
</dbReference>
<feature type="signal peptide" evidence="1">
    <location>
        <begin position="1"/>
        <end position="25"/>
    </location>
</feature>
<protein>
    <submittedName>
        <fullName evidence="3">PorT family protein</fullName>
    </submittedName>
</protein>
<dbReference type="Pfam" id="PF13568">
    <property type="entry name" value="OMP_b-brl_2"/>
    <property type="match status" value="1"/>
</dbReference>
<comment type="caution">
    <text evidence="3">The sequence shown here is derived from an EMBL/GenBank/DDBJ whole genome shotgun (WGS) entry which is preliminary data.</text>
</comment>
<evidence type="ECO:0000313" key="4">
    <source>
        <dbReference type="Proteomes" id="UP001202248"/>
    </source>
</evidence>
<proteinExistence type="predicted"/>
<dbReference type="InterPro" id="IPR025665">
    <property type="entry name" value="Beta-barrel_OMP_2"/>
</dbReference>
<keyword evidence="1" id="KW-0732">Signal</keyword>
<evidence type="ECO:0000256" key="1">
    <source>
        <dbReference type="SAM" id="SignalP"/>
    </source>
</evidence>
<organism evidence="3 4">
    <name type="scientific">Niabella ginsengisoli</name>
    <dbReference type="NCBI Taxonomy" id="522298"/>
    <lineage>
        <taxon>Bacteria</taxon>
        <taxon>Pseudomonadati</taxon>
        <taxon>Bacteroidota</taxon>
        <taxon>Chitinophagia</taxon>
        <taxon>Chitinophagales</taxon>
        <taxon>Chitinophagaceae</taxon>
        <taxon>Niabella</taxon>
    </lineage>
</organism>
<dbReference type="RefSeq" id="WP_240826661.1">
    <property type="nucleotide sequence ID" value="NZ_JAKWBL010000001.1"/>
</dbReference>
<evidence type="ECO:0000313" key="3">
    <source>
        <dbReference type="EMBL" id="MCH5597265.1"/>
    </source>
</evidence>
<dbReference type="EMBL" id="JAKWBL010000001">
    <property type="protein sequence ID" value="MCH5597265.1"/>
    <property type="molecule type" value="Genomic_DNA"/>
</dbReference>
<keyword evidence="4" id="KW-1185">Reference proteome</keyword>
<name>A0ABS9SG10_9BACT</name>
<gene>
    <name evidence="3" type="ORF">MKP09_04790</name>
</gene>